<evidence type="ECO:0000313" key="1">
    <source>
        <dbReference type="EMBL" id="OAT81318.1"/>
    </source>
</evidence>
<comment type="caution">
    <text evidence="1">The sequence shown here is derived from an EMBL/GenBank/DDBJ whole genome shotgun (WGS) entry which is preliminary data.</text>
</comment>
<organism evidence="1 2">
    <name type="scientific">Desulfotomaculum copahuensis</name>
    <dbReference type="NCBI Taxonomy" id="1838280"/>
    <lineage>
        <taxon>Bacteria</taxon>
        <taxon>Bacillati</taxon>
        <taxon>Bacillota</taxon>
        <taxon>Clostridia</taxon>
        <taxon>Eubacteriales</taxon>
        <taxon>Desulfotomaculaceae</taxon>
        <taxon>Desulfotomaculum</taxon>
    </lineage>
</organism>
<gene>
    <name evidence="1" type="ORF">A6M21_00535</name>
</gene>
<accession>A0A1B7LDY3</accession>
<evidence type="ECO:0008006" key="3">
    <source>
        <dbReference type="Google" id="ProtNLM"/>
    </source>
</evidence>
<dbReference type="EMBL" id="LYVF01000165">
    <property type="protein sequence ID" value="OAT81318.1"/>
    <property type="molecule type" value="Genomic_DNA"/>
</dbReference>
<sequence length="89" mass="9755">MLMVVDLTHEALLLAGRARTLAAEAKKEFAAVLNKVDENTELFLRRELAAAGIPVPGALNFSRGINRANLVGEPLPTVEMRDKLKELFV</sequence>
<reference evidence="1 2" key="1">
    <citation type="submission" date="2016-04" db="EMBL/GenBank/DDBJ databases">
        <authorList>
            <person name="Evans L.H."/>
            <person name="Alamgir A."/>
            <person name="Owens N."/>
            <person name="Weber N.D."/>
            <person name="Virtaneva K."/>
            <person name="Barbian K."/>
            <person name="Babar A."/>
            <person name="Rosenke K."/>
        </authorList>
    </citation>
    <scope>NUCLEOTIDE SEQUENCE [LARGE SCALE GENOMIC DNA]</scope>
    <source>
        <strain evidence="1 2">LMa1</strain>
    </source>
</reference>
<keyword evidence="2" id="KW-1185">Reference proteome</keyword>
<dbReference type="Proteomes" id="UP000078532">
    <property type="component" value="Unassembled WGS sequence"/>
</dbReference>
<protein>
    <recommendedName>
        <fullName evidence="3">CobQ/CobB/MinD/ParA nucleotide binding domain-containing protein</fullName>
    </recommendedName>
</protein>
<proteinExistence type="predicted"/>
<dbReference type="AlphaFoldDB" id="A0A1B7LDY3"/>
<name>A0A1B7LDY3_9FIRM</name>
<evidence type="ECO:0000313" key="2">
    <source>
        <dbReference type="Proteomes" id="UP000078532"/>
    </source>
</evidence>
<dbReference type="STRING" id="1838280.A6M21_00535"/>